<dbReference type="Proteomes" id="UP000663829">
    <property type="component" value="Unassembled WGS sequence"/>
</dbReference>
<reference evidence="2" key="1">
    <citation type="submission" date="2021-02" db="EMBL/GenBank/DDBJ databases">
        <authorList>
            <person name="Nowell W R."/>
        </authorList>
    </citation>
    <scope>NUCLEOTIDE SEQUENCE</scope>
</reference>
<organism evidence="2 4">
    <name type="scientific">Didymodactylos carnosus</name>
    <dbReference type="NCBI Taxonomy" id="1234261"/>
    <lineage>
        <taxon>Eukaryota</taxon>
        <taxon>Metazoa</taxon>
        <taxon>Spiralia</taxon>
        <taxon>Gnathifera</taxon>
        <taxon>Rotifera</taxon>
        <taxon>Eurotatoria</taxon>
        <taxon>Bdelloidea</taxon>
        <taxon>Philodinida</taxon>
        <taxon>Philodinidae</taxon>
        <taxon>Didymodactylos</taxon>
    </lineage>
</organism>
<dbReference type="AlphaFoldDB" id="A0A816GSM1"/>
<evidence type="ECO:0000313" key="4">
    <source>
        <dbReference type="Proteomes" id="UP000663829"/>
    </source>
</evidence>
<dbReference type="OrthoDB" id="10249419at2759"/>
<dbReference type="SUPFAM" id="SSF54593">
    <property type="entry name" value="Glyoxalase/Bleomycin resistance protein/Dihydroxybiphenyl dioxygenase"/>
    <property type="match status" value="1"/>
</dbReference>
<protein>
    <recommendedName>
        <fullName evidence="1">VOC domain-containing protein</fullName>
    </recommendedName>
</protein>
<feature type="non-terminal residue" evidence="2">
    <location>
        <position position="85"/>
    </location>
</feature>
<feature type="domain" description="VOC" evidence="1">
    <location>
        <begin position="1"/>
        <end position="85"/>
    </location>
</feature>
<evidence type="ECO:0000313" key="2">
    <source>
        <dbReference type="EMBL" id="CAF1679269.1"/>
    </source>
</evidence>
<comment type="caution">
    <text evidence="2">The sequence shown here is derived from an EMBL/GenBank/DDBJ whole genome shotgun (WGS) entry which is preliminary data.</text>
</comment>
<gene>
    <name evidence="2" type="ORF">GPM918_LOCUS46557</name>
    <name evidence="3" type="ORF">SRO942_LOCUS50958</name>
</gene>
<dbReference type="PANTHER" id="PTHR35006">
    <property type="entry name" value="GLYOXALASE FAMILY PROTEIN (AFU_ORTHOLOGUE AFUA_5G14830)"/>
    <property type="match status" value="1"/>
</dbReference>
<name>A0A816GSM1_9BILA</name>
<dbReference type="InterPro" id="IPR004360">
    <property type="entry name" value="Glyas_Fos-R_dOase_dom"/>
</dbReference>
<dbReference type="Gene3D" id="3.10.180.10">
    <property type="entry name" value="2,3-Dihydroxybiphenyl 1,2-Dioxygenase, domain 1"/>
    <property type="match status" value="1"/>
</dbReference>
<dbReference type="PANTHER" id="PTHR35006:SF2">
    <property type="entry name" value="GLYOXALASE FAMILY PROTEIN (AFU_ORTHOLOGUE AFUA_5G14830)"/>
    <property type="match status" value="1"/>
</dbReference>
<dbReference type="EMBL" id="CAJOBC010151853">
    <property type="protein sequence ID" value="CAF4675473.1"/>
    <property type="molecule type" value="Genomic_DNA"/>
</dbReference>
<evidence type="ECO:0000259" key="1">
    <source>
        <dbReference type="PROSITE" id="PS51819"/>
    </source>
</evidence>
<dbReference type="InterPro" id="IPR029068">
    <property type="entry name" value="Glyas_Bleomycin-R_OHBP_Dase"/>
</dbReference>
<dbReference type="InterPro" id="IPR037523">
    <property type="entry name" value="VOC_core"/>
</dbReference>
<proteinExistence type="predicted"/>
<dbReference type="Pfam" id="PF00903">
    <property type="entry name" value="Glyoxalase"/>
    <property type="match status" value="1"/>
</dbReference>
<dbReference type="Proteomes" id="UP000681722">
    <property type="component" value="Unassembled WGS sequence"/>
</dbReference>
<keyword evidence="4" id="KW-1185">Reference proteome</keyword>
<dbReference type="PROSITE" id="PS51819">
    <property type="entry name" value="VOC"/>
    <property type="match status" value="1"/>
</dbReference>
<sequence length="85" mass="9469">MDHVSVAVNNFDESIKFYDATLSKLGYERIMTFGKHAAGYGKEKKPSFWLVTGGNEEYTIGKARGLHIAFLASSAEDIQAWYDAC</sequence>
<evidence type="ECO:0000313" key="3">
    <source>
        <dbReference type="EMBL" id="CAF4675473.1"/>
    </source>
</evidence>
<dbReference type="EMBL" id="CAJNOQ010065491">
    <property type="protein sequence ID" value="CAF1679269.1"/>
    <property type="molecule type" value="Genomic_DNA"/>
</dbReference>
<accession>A0A816GSM1</accession>